<name>A0A0A9HG43_ARUDO</name>
<evidence type="ECO:0000313" key="1">
    <source>
        <dbReference type="EMBL" id="JAE34789.1"/>
    </source>
</evidence>
<protein>
    <submittedName>
        <fullName evidence="1">Uncharacterized protein</fullName>
    </submittedName>
</protein>
<reference evidence="1" key="1">
    <citation type="submission" date="2014-09" db="EMBL/GenBank/DDBJ databases">
        <authorList>
            <person name="Magalhaes I.L.F."/>
            <person name="Oliveira U."/>
            <person name="Santos F.R."/>
            <person name="Vidigal T.H.D.A."/>
            <person name="Brescovit A.D."/>
            <person name="Santos A.J."/>
        </authorList>
    </citation>
    <scope>NUCLEOTIDE SEQUENCE</scope>
    <source>
        <tissue evidence="1">Shoot tissue taken approximately 20 cm above the soil surface</tissue>
    </source>
</reference>
<proteinExistence type="predicted"/>
<dbReference type="EMBL" id="GBRH01163107">
    <property type="protein sequence ID" value="JAE34789.1"/>
    <property type="molecule type" value="Transcribed_RNA"/>
</dbReference>
<organism evidence="1">
    <name type="scientific">Arundo donax</name>
    <name type="common">Giant reed</name>
    <name type="synonym">Donax arundinaceus</name>
    <dbReference type="NCBI Taxonomy" id="35708"/>
    <lineage>
        <taxon>Eukaryota</taxon>
        <taxon>Viridiplantae</taxon>
        <taxon>Streptophyta</taxon>
        <taxon>Embryophyta</taxon>
        <taxon>Tracheophyta</taxon>
        <taxon>Spermatophyta</taxon>
        <taxon>Magnoliopsida</taxon>
        <taxon>Liliopsida</taxon>
        <taxon>Poales</taxon>
        <taxon>Poaceae</taxon>
        <taxon>PACMAD clade</taxon>
        <taxon>Arundinoideae</taxon>
        <taxon>Arundineae</taxon>
        <taxon>Arundo</taxon>
    </lineage>
</organism>
<sequence>MLQCDLYRCVPLTAWCLVQLSICQRCHIYMVNVSEIGYHMSRTE</sequence>
<reference evidence="1" key="2">
    <citation type="journal article" date="2015" name="Data Brief">
        <title>Shoot transcriptome of the giant reed, Arundo donax.</title>
        <authorList>
            <person name="Barrero R.A."/>
            <person name="Guerrero F.D."/>
            <person name="Moolhuijzen P."/>
            <person name="Goolsby J.A."/>
            <person name="Tidwell J."/>
            <person name="Bellgard S.E."/>
            <person name="Bellgard M.I."/>
        </authorList>
    </citation>
    <scope>NUCLEOTIDE SEQUENCE</scope>
    <source>
        <tissue evidence="1">Shoot tissue taken approximately 20 cm above the soil surface</tissue>
    </source>
</reference>
<accession>A0A0A9HG43</accession>
<dbReference type="AlphaFoldDB" id="A0A0A9HG43"/>